<dbReference type="KEGG" id="plia:E4191_04470"/>
<dbReference type="InterPro" id="IPR000515">
    <property type="entry name" value="MetI-like"/>
</dbReference>
<evidence type="ECO:0000256" key="4">
    <source>
        <dbReference type="ARBA" id="ARBA00022692"/>
    </source>
</evidence>
<feature type="transmembrane region" description="Helical" evidence="7">
    <location>
        <begin position="100"/>
        <end position="122"/>
    </location>
</feature>
<evidence type="ECO:0000256" key="7">
    <source>
        <dbReference type="RuleBase" id="RU363032"/>
    </source>
</evidence>
<name>A0A4P7HIW6_9RHOB</name>
<dbReference type="RefSeq" id="WP_135312337.1">
    <property type="nucleotide sequence ID" value="NZ_CP038439.1"/>
</dbReference>
<evidence type="ECO:0000259" key="8">
    <source>
        <dbReference type="PROSITE" id="PS50928"/>
    </source>
</evidence>
<evidence type="ECO:0000256" key="1">
    <source>
        <dbReference type="ARBA" id="ARBA00004651"/>
    </source>
</evidence>
<sequence length="254" mass="26327">MTGGRFPALARRGAGLAVLPLVVLALWQAVVWATGVPPFILPGPGRVGAALLAHAPMLAEHAGFTLANLAMGLAAGVAFGVVTALNLALSPVARRLMRPLLVAAQAVPIFALAPVVTLWLGYGAPSKVVMVALVVYFPVTSVLFDALMRPPPALEDLARMMRARPLPELMLIRLPHALPALGSGLRLAAVQAPFAVIIGEWVGSSRGLGHLMLMANGRGQTDLMFAALTVLAAMGVGLFAGAGLVQRALERGRP</sequence>
<protein>
    <submittedName>
        <fullName evidence="9">ABC transporter permease</fullName>
    </submittedName>
</protein>
<dbReference type="InterPro" id="IPR035906">
    <property type="entry name" value="MetI-like_sf"/>
</dbReference>
<dbReference type="EMBL" id="CP038439">
    <property type="protein sequence ID" value="QBX34044.1"/>
    <property type="molecule type" value="Genomic_DNA"/>
</dbReference>
<evidence type="ECO:0000256" key="6">
    <source>
        <dbReference type="ARBA" id="ARBA00023136"/>
    </source>
</evidence>
<gene>
    <name evidence="9" type="ORF">E4191_04470</name>
</gene>
<organism evidence="9 10">
    <name type="scientific">Paracoccus liaowanqingii</name>
    <dbReference type="NCBI Taxonomy" id="2560053"/>
    <lineage>
        <taxon>Bacteria</taxon>
        <taxon>Pseudomonadati</taxon>
        <taxon>Pseudomonadota</taxon>
        <taxon>Alphaproteobacteria</taxon>
        <taxon>Rhodobacterales</taxon>
        <taxon>Paracoccaceae</taxon>
        <taxon>Paracoccus</taxon>
    </lineage>
</organism>
<dbReference type="GO" id="GO:0055085">
    <property type="term" value="P:transmembrane transport"/>
    <property type="evidence" value="ECO:0007669"/>
    <property type="project" value="InterPro"/>
</dbReference>
<dbReference type="Proteomes" id="UP000296374">
    <property type="component" value="Chromosome"/>
</dbReference>
<evidence type="ECO:0000313" key="9">
    <source>
        <dbReference type="EMBL" id="QBX34044.1"/>
    </source>
</evidence>
<comment type="similarity">
    <text evidence="7">Belongs to the binding-protein-dependent transport system permease family.</text>
</comment>
<feature type="domain" description="ABC transmembrane type-1" evidence="8">
    <location>
        <begin position="58"/>
        <end position="240"/>
    </location>
</feature>
<accession>A0A4P7HIW6</accession>
<dbReference type="Pfam" id="PF00528">
    <property type="entry name" value="BPD_transp_1"/>
    <property type="match status" value="1"/>
</dbReference>
<keyword evidence="2 7" id="KW-0813">Transport</keyword>
<evidence type="ECO:0000256" key="2">
    <source>
        <dbReference type="ARBA" id="ARBA00022448"/>
    </source>
</evidence>
<proteinExistence type="inferred from homology"/>
<feature type="transmembrane region" description="Helical" evidence="7">
    <location>
        <begin position="66"/>
        <end position="88"/>
    </location>
</feature>
<dbReference type="PROSITE" id="PS50928">
    <property type="entry name" value="ABC_TM1"/>
    <property type="match status" value="1"/>
</dbReference>
<evidence type="ECO:0000256" key="3">
    <source>
        <dbReference type="ARBA" id="ARBA00022475"/>
    </source>
</evidence>
<dbReference type="Gene3D" id="1.10.3720.10">
    <property type="entry name" value="MetI-like"/>
    <property type="match status" value="1"/>
</dbReference>
<feature type="transmembrane region" description="Helical" evidence="7">
    <location>
        <begin position="223"/>
        <end position="245"/>
    </location>
</feature>
<keyword evidence="3" id="KW-1003">Cell membrane</keyword>
<keyword evidence="5 7" id="KW-1133">Transmembrane helix</keyword>
<dbReference type="GO" id="GO:0005886">
    <property type="term" value="C:plasma membrane"/>
    <property type="evidence" value="ECO:0007669"/>
    <property type="project" value="UniProtKB-SubCell"/>
</dbReference>
<dbReference type="AlphaFoldDB" id="A0A4P7HIW6"/>
<evidence type="ECO:0000313" key="10">
    <source>
        <dbReference type="Proteomes" id="UP000296374"/>
    </source>
</evidence>
<reference evidence="10" key="1">
    <citation type="submission" date="2019-03" db="EMBL/GenBank/DDBJ databases">
        <authorList>
            <person name="Li J."/>
        </authorList>
    </citation>
    <scope>NUCLEOTIDE SEQUENCE [LARGE SCALE GENOMIC DNA]</scope>
    <source>
        <strain evidence="10">2251</strain>
    </source>
</reference>
<dbReference type="PANTHER" id="PTHR30151:SF20">
    <property type="entry name" value="ABC TRANSPORTER PERMEASE PROTEIN HI_0355-RELATED"/>
    <property type="match status" value="1"/>
</dbReference>
<keyword evidence="6 7" id="KW-0472">Membrane</keyword>
<comment type="subcellular location">
    <subcellularLocation>
        <location evidence="1 7">Cell membrane</location>
        <topology evidence="1 7">Multi-pass membrane protein</topology>
    </subcellularLocation>
</comment>
<dbReference type="PANTHER" id="PTHR30151">
    <property type="entry name" value="ALKANE SULFONATE ABC TRANSPORTER-RELATED, MEMBRANE SUBUNIT"/>
    <property type="match status" value="1"/>
</dbReference>
<keyword evidence="4 7" id="KW-0812">Transmembrane</keyword>
<dbReference type="SUPFAM" id="SSF161098">
    <property type="entry name" value="MetI-like"/>
    <property type="match status" value="1"/>
</dbReference>
<evidence type="ECO:0000256" key="5">
    <source>
        <dbReference type="ARBA" id="ARBA00022989"/>
    </source>
</evidence>